<dbReference type="Proteomes" id="UP000886111">
    <property type="component" value="Unassembled WGS sequence"/>
</dbReference>
<organism evidence="2">
    <name type="scientific">Caldithrix abyssi</name>
    <dbReference type="NCBI Taxonomy" id="187145"/>
    <lineage>
        <taxon>Bacteria</taxon>
        <taxon>Pseudomonadati</taxon>
        <taxon>Calditrichota</taxon>
        <taxon>Calditrichia</taxon>
        <taxon>Calditrichales</taxon>
        <taxon>Calditrichaceae</taxon>
        <taxon>Caldithrix</taxon>
    </lineage>
</organism>
<name>A0A7V5H2Z1_CALAY</name>
<dbReference type="InterPro" id="IPR009057">
    <property type="entry name" value="Homeodomain-like_sf"/>
</dbReference>
<sequence length="88" mass="10477">MFAQSPMISVEEILLAMDVDYYQEALYSYHPMSLAEFLDFQERYFIRQTLQRCNGNKQLAAQKLNIDRATLWRKIKKHKLDFGKEDSP</sequence>
<evidence type="ECO:0000313" key="2">
    <source>
        <dbReference type="EMBL" id="HHE54894.1"/>
    </source>
</evidence>
<reference evidence="2" key="1">
    <citation type="journal article" date="2020" name="mSystems">
        <title>Genome- and Community-Level Interaction Insights into Carbon Utilization and Element Cycling Functions of Hydrothermarchaeota in Hydrothermal Sediment.</title>
        <authorList>
            <person name="Zhou Z."/>
            <person name="Liu Y."/>
            <person name="Xu W."/>
            <person name="Pan J."/>
            <person name="Luo Z.H."/>
            <person name="Li M."/>
        </authorList>
    </citation>
    <scope>NUCLEOTIDE SEQUENCE [LARGE SCALE GENOMIC DNA]</scope>
    <source>
        <strain evidence="2">HyVt-76</strain>
    </source>
</reference>
<feature type="domain" description="DNA binding HTH" evidence="1">
    <location>
        <begin position="38"/>
        <end position="78"/>
    </location>
</feature>
<accession>A0A7V5H2Z1</accession>
<dbReference type="GO" id="GO:0043565">
    <property type="term" value="F:sequence-specific DNA binding"/>
    <property type="evidence" value="ECO:0007669"/>
    <property type="project" value="InterPro"/>
</dbReference>
<dbReference type="AlphaFoldDB" id="A0A7V5H2Z1"/>
<dbReference type="Gene3D" id="1.10.10.60">
    <property type="entry name" value="Homeodomain-like"/>
    <property type="match status" value="1"/>
</dbReference>
<dbReference type="Pfam" id="PF02954">
    <property type="entry name" value="HTH_8"/>
    <property type="match status" value="1"/>
</dbReference>
<dbReference type="InterPro" id="IPR002197">
    <property type="entry name" value="HTH_Fis"/>
</dbReference>
<gene>
    <name evidence="2" type="ORF">ENL21_03870</name>
</gene>
<evidence type="ECO:0000259" key="1">
    <source>
        <dbReference type="Pfam" id="PF02954"/>
    </source>
</evidence>
<protein>
    <recommendedName>
        <fullName evidence="1">DNA binding HTH domain-containing protein</fullName>
    </recommendedName>
</protein>
<dbReference type="SUPFAM" id="SSF46689">
    <property type="entry name" value="Homeodomain-like"/>
    <property type="match status" value="1"/>
</dbReference>
<proteinExistence type="predicted"/>
<dbReference type="EMBL" id="DRTD01000283">
    <property type="protein sequence ID" value="HHE54894.1"/>
    <property type="molecule type" value="Genomic_DNA"/>
</dbReference>
<comment type="caution">
    <text evidence="2">The sequence shown here is derived from an EMBL/GenBank/DDBJ whole genome shotgun (WGS) entry which is preliminary data.</text>
</comment>
<dbReference type="PRINTS" id="PR01590">
    <property type="entry name" value="HTHFIS"/>
</dbReference>